<evidence type="ECO:0000256" key="3">
    <source>
        <dbReference type="ARBA" id="ARBA00010271"/>
    </source>
</evidence>
<dbReference type="GO" id="GO:0015012">
    <property type="term" value="P:heparan sulfate proteoglycan biosynthetic process"/>
    <property type="evidence" value="ECO:0007669"/>
    <property type="project" value="UniProtKB-ARBA"/>
</dbReference>
<evidence type="ECO:0000256" key="12">
    <source>
        <dbReference type="ARBA" id="ARBA00023180"/>
    </source>
</evidence>
<dbReference type="Pfam" id="PF03016">
    <property type="entry name" value="Exostosin_GT47"/>
    <property type="match status" value="1"/>
</dbReference>
<sequence>MQANKRYGLLLLSLILITVLYNGYNWALQHEDRRNTESKSTQMDKRSLIFEPSGPSRDPVLPTMQEKSLQLLSSYSQQENFENNWEELLSSPTERHEARTRIYKNRKCRMETCFDLERCRRTGFKVYVYPDSGEKSSENFRSILASLRSSNYYTSDPENACLFVPSYDTLDRDHLSSDYIHNLGAKISRLKYWNNGRNHIIFNLYSGTWPDYLEDLGFNLDEAILAKASFSDNYYRHGFDISFPLFGKTHPSTHGSGGFLKANYYPPRRKYLLSFKGKRYTYGIGSSTRNALYHIHNADDIIILTTCKHGKHWQSFSDQKCQTDNEEYDKWDYQSLLHNSTYCMVPRGRRLGSFRFLESLQAACVPVVLANGWKLPFAEVIDWSKASLAWEERLLLQVPGILRDIGDDQIMFYRQQSQFLWDKYFSSVDLIIRTTLEILRDRIYPELARPTYVWNTEPGPLFFQSTPGNPPATYPFYYDVQGADVPRNFTALIQVTTPVTSSSAPIVRLVKNLVQTSACVEVVILWHCGKTPVPEARWRLLEIPIRVVDDHPKVMSRRFEPRSFLAPVVLSLDDDVTLNVQEIDFAFDVWRSFPDRIVGFPARSHYWNSSKSKWVYTSKWSNSYSLVLTGAAFIHSYYLRLYSEWLPDKLRHQVDETSNCEDILMNMLVSHVTRLPPIKVTQKKQYKDTSAATEQTNHGGVLSRWSDPRHFAERQTCMWNFEEWFGYMPLVSSATRFDPALYKDNVAITRKRFPKIEI</sequence>
<comment type="pathway">
    <text evidence="2">Protein modification; protein glycosylation.</text>
</comment>
<evidence type="ECO:0000256" key="7">
    <source>
        <dbReference type="ARBA" id="ARBA00022824"/>
    </source>
</evidence>
<dbReference type="InterPro" id="IPR029044">
    <property type="entry name" value="Nucleotide-diphossugar_trans"/>
</dbReference>
<dbReference type="InterPro" id="IPR004263">
    <property type="entry name" value="Exostosin"/>
</dbReference>
<keyword evidence="7" id="KW-0256">Endoplasmic reticulum</keyword>
<dbReference type="PANTHER" id="PTHR48261:SF3">
    <property type="entry name" value="EXOSTOSIN GLYCOSYLTRANSFERASE 1"/>
    <property type="match status" value="1"/>
</dbReference>
<comment type="subcellular location">
    <subcellularLocation>
        <location evidence="1">Endoplasmic reticulum membrane</location>
        <topology evidence="1">Single-pass type II membrane protein</topology>
    </subcellularLocation>
</comment>
<dbReference type="eggNOG" id="KOG1021">
    <property type="taxonomic scope" value="Eukaryota"/>
</dbReference>
<comment type="similarity">
    <text evidence="3">Belongs to the glycosyltransferase 47 family.</text>
</comment>
<dbReference type="AlphaFoldDB" id="H2Z4A8"/>
<evidence type="ECO:0000313" key="15">
    <source>
        <dbReference type="Ensembl" id="ENSCSAVP00000012420.1"/>
    </source>
</evidence>
<dbReference type="FunCoup" id="H2Z4A8">
    <property type="interactions" value="8"/>
</dbReference>
<keyword evidence="16" id="KW-1185">Reference proteome</keyword>
<evidence type="ECO:0000256" key="5">
    <source>
        <dbReference type="ARBA" id="ARBA00022679"/>
    </source>
</evidence>
<evidence type="ECO:0000259" key="14">
    <source>
        <dbReference type="Pfam" id="PF09258"/>
    </source>
</evidence>
<evidence type="ECO:0000256" key="10">
    <source>
        <dbReference type="ARBA" id="ARBA00023136"/>
    </source>
</evidence>
<reference evidence="15" key="2">
    <citation type="submission" date="2025-08" db="UniProtKB">
        <authorList>
            <consortium name="Ensembl"/>
        </authorList>
    </citation>
    <scope>IDENTIFICATION</scope>
</reference>
<keyword evidence="4" id="KW-0328">Glycosyltransferase</keyword>
<dbReference type="GO" id="GO:0016757">
    <property type="term" value="F:glycosyltransferase activity"/>
    <property type="evidence" value="ECO:0007669"/>
    <property type="project" value="UniProtKB-KW"/>
</dbReference>
<dbReference type="Proteomes" id="UP000007875">
    <property type="component" value="Unassembled WGS sequence"/>
</dbReference>
<keyword evidence="12" id="KW-0325">Glycoprotein</keyword>
<evidence type="ECO:0000256" key="11">
    <source>
        <dbReference type="ARBA" id="ARBA00023157"/>
    </source>
</evidence>
<organism evidence="15 16">
    <name type="scientific">Ciona savignyi</name>
    <name type="common">Pacific transparent sea squirt</name>
    <dbReference type="NCBI Taxonomy" id="51511"/>
    <lineage>
        <taxon>Eukaryota</taxon>
        <taxon>Metazoa</taxon>
        <taxon>Chordata</taxon>
        <taxon>Tunicata</taxon>
        <taxon>Ascidiacea</taxon>
        <taxon>Phlebobranchia</taxon>
        <taxon>Cionidae</taxon>
        <taxon>Ciona</taxon>
    </lineage>
</organism>
<keyword evidence="10" id="KW-0472">Membrane</keyword>
<dbReference type="GO" id="GO:0005789">
    <property type="term" value="C:endoplasmic reticulum membrane"/>
    <property type="evidence" value="ECO:0007669"/>
    <property type="project" value="UniProtKB-SubCell"/>
</dbReference>
<dbReference type="PANTHER" id="PTHR48261">
    <property type="entry name" value="ACETYLGLUCOSAMINYLTRANSFERASE"/>
    <property type="match status" value="1"/>
</dbReference>
<protein>
    <recommendedName>
        <fullName evidence="17">Exostosin GT47 domain-containing protein</fullName>
    </recommendedName>
</protein>
<keyword evidence="8" id="KW-0735">Signal-anchor</keyword>
<dbReference type="UniPathway" id="UPA00378"/>
<evidence type="ECO:0000256" key="4">
    <source>
        <dbReference type="ARBA" id="ARBA00022676"/>
    </source>
</evidence>
<evidence type="ECO:0008006" key="17">
    <source>
        <dbReference type="Google" id="ProtNLM"/>
    </source>
</evidence>
<dbReference type="InterPro" id="IPR015338">
    <property type="entry name" value="GT64_dom"/>
</dbReference>
<evidence type="ECO:0000313" key="16">
    <source>
        <dbReference type="Proteomes" id="UP000007875"/>
    </source>
</evidence>
<dbReference type="Pfam" id="PF09258">
    <property type="entry name" value="Glyco_transf_64"/>
    <property type="match status" value="1"/>
</dbReference>
<dbReference type="InterPro" id="IPR040911">
    <property type="entry name" value="Exostosin_GT47"/>
</dbReference>
<reference evidence="15" key="3">
    <citation type="submission" date="2025-09" db="UniProtKB">
        <authorList>
            <consortium name="Ensembl"/>
        </authorList>
    </citation>
    <scope>IDENTIFICATION</scope>
</reference>
<accession>H2Z4A8</accession>
<dbReference type="SUPFAM" id="SSF53448">
    <property type="entry name" value="Nucleotide-diphospho-sugar transferases"/>
    <property type="match status" value="1"/>
</dbReference>
<evidence type="ECO:0000256" key="8">
    <source>
        <dbReference type="ARBA" id="ARBA00022968"/>
    </source>
</evidence>
<evidence type="ECO:0000256" key="6">
    <source>
        <dbReference type="ARBA" id="ARBA00022692"/>
    </source>
</evidence>
<evidence type="ECO:0000256" key="1">
    <source>
        <dbReference type="ARBA" id="ARBA00004648"/>
    </source>
</evidence>
<dbReference type="Ensembl" id="ENSCSAVT00000012564.1">
    <property type="protein sequence ID" value="ENSCSAVP00000012420.1"/>
    <property type="gene ID" value="ENSCSAVG00000007299.1"/>
</dbReference>
<keyword evidence="9" id="KW-1133">Transmembrane helix</keyword>
<feature type="domain" description="Glycosyl transferase 64" evidence="14">
    <location>
        <begin position="489"/>
        <end position="742"/>
    </location>
</feature>
<name>H2Z4A8_CIOSA</name>
<feature type="domain" description="Exostosin GT47" evidence="13">
    <location>
        <begin position="121"/>
        <end position="404"/>
    </location>
</feature>
<keyword evidence="11" id="KW-1015">Disulfide bond</keyword>
<dbReference type="Gene3D" id="3.90.550.10">
    <property type="entry name" value="Spore Coat Polysaccharide Biosynthesis Protein SpsA, Chain A"/>
    <property type="match status" value="1"/>
</dbReference>
<evidence type="ECO:0000256" key="2">
    <source>
        <dbReference type="ARBA" id="ARBA00004922"/>
    </source>
</evidence>
<dbReference type="GeneTree" id="ENSGT00940000163960"/>
<dbReference type="InParanoid" id="H2Z4A8"/>
<proteinExistence type="inferred from homology"/>
<reference evidence="16" key="1">
    <citation type="submission" date="2003-08" db="EMBL/GenBank/DDBJ databases">
        <authorList>
            <person name="Birren B."/>
            <person name="Nusbaum C."/>
            <person name="Abebe A."/>
            <person name="Abouelleil A."/>
            <person name="Adekoya E."/>
            <person name="Ait-zahra M."/>
            <person name="Allen N."/>
            <person name="Allen T."/>
            <person name="An P."/>
            <person name="Anderson M."/>
            <person name="Anderson S."/>
            <person name="Arachchi H."/>
            <person name="Armbruster J."/>
            <person name="Bachantsang P."/>
            <person name="Baldwin J."/>
            <person name="Barry A."/>
            <person name="Bayul T."/>
            <person name="Blitshsteyn B."/>
            <person name="Bloom T."/>
            <person name="Blye J."/>
            <person name="Boguslavskiy L."/>
            <person name="Borowsky M."/>
            <person name="Boukhgalter B."/>
            <person name="Brunache A."/>
            <person name="Butler J."/>
            <person name="Calixte N."/>
            <person name="Calvo S."/>
            <person name="Camarata J."/>
            <person name="Campo K."/>
            <person name="Chang J."/>
            <person name="Cheshatsang Y."/>
            <person name="Citroen M."/>
            <person name="Collymore A."/>
            <person name="Considine T."/>
            <person name="Cook A."/>
            <person name="Cooke P."/>
            <person name="Corum B."/>
            <person name="Cuomo C."/>
            <person name="David R."/>
            <person name="Dawoe T."/>
            <person name="Degray S."/>
            <person name="Dodge S."/>
            <person name="Dooley K."/>
            <person name="Dorje P."/>
            <person name="Dorjee K."/>
            <person name="Dorris L."/>
            <person name="Duffey N."/>
            <person name="Dupes A."/>
            <person name="Elkins T."/>
            <person name="Engels R."/>
            <person name="Erickson J."/>
            <person name="Farina A."/>
            <person name="Faro S."/>
            <person name="Ferreira P."/>
            <person name="Fischer H."/>
            <person name="Fitzgerald M."/>
            <person name="Foley K."/>
            <person name="Gage D."/>
            <person name="Galagan J."/>
            <person name="Gearin G."/>
            <person name="Gnerre S."/>
            <person name="Gnirke A."/>
            <person name="Goyette A."/>
            <person name="Graham J."/>
            <person name="Grandbois E."/>
            <person name="Gyaltsen K."/>
            <person name="Hafez N."/>
            <person name="Hagopian D."/>
            <person name="Hagos B."/>
            <person name="Hall J."/>
            <person name="Hatcher B."/>
            <person name="Heller A."/>
            <person name="Higgins H."/>
            <person name="Honan T."/>
            <person name="Horn A."/>
            <person name="Houde N."/>
            <person name="Hughes L."/>
            <person name="Hulme W."/>
            <person name="Husby E."/>
            <person name="Iliev I."/>
            <person name="Jaffe D."/>
            <person name="Jones C."/>
            <person name="Kamal M."/>
            <person name="Kamat A."/>
            <person name="Kamvysselis M."/>
            <person name="Karlsson E."/>
            <person name="Kells C."/>
            <person name="Kieu A."/>
            <person name="Kisner P."/>
            <person name="Kodira C."/>
            <person name="Kulbokas E."/>
            <person name="Labutti K."/>
            <person name="Lama D."/>
            <person name="Landers T."/>
            <person name="Leger J."/>
            <person name="Levine S."/>
            <person name="Lewis D."/>
            <person name="Lewis T."/>
            <person name="Lindblad-toh K."/>
            <person name="Liu X."/>
            <person name="Lokyitsang T."/>
            <person name="Lokyitsang Y."/>
            <person name="Lucien O."/>
            <person name="Lui A."/>
            <person name="Ma L.J."/>
            <person name="Mabbitt R."/>
            <person name="Macdonald J."/>
            <person name="Maclean C."/>
            <person name="Major J."/>
            <person name="Manning J."/>
            <person name="Marabella R."/>
            <person name="Maru K."/>
            <person name="Matthews C."/>
            <person name="Mauceli E."/>
            <person name="Mccarthy M."/>
            <person name="Mcdonough S."/>
            <person name="Mcghee T."/>
            <person name="Meldrim J."/>
            <person name="Meneus L."/>
            <person name="Mesirov J."/>
            <person name="Mihalev A."/>
            <person name="Mihova T."/>
            <person name="Mikkelsen T."/>
            <person name="Mlenga V."/>
            <person name="Moru K."/>
            <person name="Mozes J."/>
            <person name="Mulrain L."/>
            <person name="Munson G."/>
            <person name="Naylor J."/>
            <person name="Newes C."/>
            <person name="Nguyen C."/>
            <person name="Nguyen N."/>
            <person name="Nguyen T."/>
            <person name="Nicol R."/>
            <person name="Nielsen C."/>
            <person name="Nizzari M."/>
            <person name="Norbu C."/>
            <person name="Norbu N."/>
            <person name="O'donnell P."/>
            <person name="Okoawo O."/>
            <person name="O'leary S."/>
            <person name="Omotosho B."/>
            <person name="O'neill K."/>
            <person name="Osman S."/>
            <person name="Parker S."/>
            <person name="Perrin D."/>
            <person name="Phunkhang P."/>
            <person name="Piqani B."/>
            <person name="Purcell S."/>
            <person name="Rachupka T."/>
            <person name="Ramasamy U."/>
            <person name="Rameau R."/>
            <person name="Ray V."/>
            <person name="Raymond C."/>
            <person name="Retta R."/>
            <person name="Richardson S."/>
            <person name="Rise C."/>
            <person name="Rodriguez J."/>
            <person name="Rogers J."/>
            <person name="Rogov P."/>
            <person name="Rutman M."/>
            <person name="Schupbach R."/>
            <person name="Seaman C."/>
            <person name="Settipalli S."/>
            <person name="Sharpe T."/>
            <person name="Sheridan J."/>
            <person name="Sherpa N."/>
            <person name="Shi J."/>
            <person name="Smirnov S."/>
            <person name="Smith C."/>
            <person name="Sougnez C."/>
            <person name="Spencer B."/>
            <person name="Stalker J."/>
            <person name="Stange-thomann N."/>
            <person name="Stavropoulos S."/>
            <person name="Stetson K."/>
            <person name="Stone C."/>
            <person name="Stone S."/>
            <person name="Stubbs M."/>
            <person name="Talamas J."/>
            <person name="Tchuinga P."/>
            <person name="Tenzing P."/>
            <person name="Tesfaye S."/>
            <person name="Theodore J."/>
            <person name="Thoulutsang Y."/>
            <person name="Topham K."/>
            <person name="Towey S."/>
            <person name="Tsamla T."/>
            <person name="Tsomo N."/>
            <person name="Vallee D."/>
            <person name="Vassiliev H."/>
            <person name="Venkataraman V."/>
            <person name="Vinson J."/>
            <person name="Vo A."/>
            <person name="Wade C."/>
            <person name="Wang S."/>
            <person name="Wangchuk T."/>
            <person name="Wangdi T."/>
            <person name="Whittaker C."/>
            <person name="Wilkinson J."/>
            <person name="Wu Y."/>
            <person name="Wyman D."/>
            <person name="Yadav S."/>
            <person name="Yang S."/>
            <person name="Yang X."/>
            <person name="Yeager S."/>
            <person name="Yee E."/>
            <person name="Young G."/>
            <person name="Zainoun J."/>
            <person name="Zembeck L."/>
            <person name="Zimmer A."/>
            <person name="Zody M."/>
            <person name="Lander E."/>
        </authorList>
    </citation>
    <scope>NUCLEOTIDE SEQUENCE [LARGE SCALE GENOMIC DNA]</scope>
</reference>
<evidence type="ECO:0000259" key="13">
    <source>
        <dbReference type="Pfam" id="PF03016"/>
    </source>
</evidence>
<dbReference type="STRING" id="51511.ENSCSAVP00000012420"/>
<keyword evidence="5" id="KW-0808">Transferase</keyword>
<evidence type="ECO:0000256" key="9">
    <source>
        <dbReference type="ARBA" id="ARBA00022989"/>
    </source>
</evidence>
<keyword evidence="6" id="KW-0812">Transmembrane</keyword>